<dbReference type="Gene3D" id="3.40.190.10">
    <property type="entry name" value="Periplasmic binding protein-like II"/>
    <property type="match status" value="2"/>
</dbReference>
<dbReference type="GO" id="GO:0003700">
    <property type="term" value="F:DNA-binding transcription factor activity"/>
    <property type="evidence" value="ECO:0007669"/>
    <property type="project" value="InterPro"/>
</dbReference>
<evidence type="ECO:0000313" key="7">
    <source>
        <dbReference type="EMBL" id="PYF04574.1"/>
    </source>
</evidence>
<dbReference type="EMBL" id="QJTI01000003">
    <property type="protein sequence ID" value="PYF04574.1"/>
    <property type="molecule type" value="Genomic_DNA"/>
</dbReference>
<dbReference type="PROSITE" id="PS50931">
    <property type="entry name" value="HTH_LYSR"/>
    <property type="match status" value="1"/>
</dbReference>
<dbReference type="PRINTS" id="PR00039">
    <property type="entry name" value="HTHLYSR"/>
</dbReference>
<keyword evidence="3" id="KW-0805">Transcription regulation</keyword>
<dbReference type="PANTHER" id="PTHR30346">
    <property type="entry name" value="TRANSCRIPTIONAL DUAL REGULATOR HCAR-RELATED"/>
    <property type="match status" value="1"/>
</dbReference>
<dbReference type="Gene3D" id="1.10.10.10">
    <property type="entry name" value="Winged helix-like DNA-binding domain superfamily/Winged helix DNA-binding domain"/>
    <property type="match status" value="1"/>
</dbReference>
<evidence type="ECO:0000256" key="4">
    <source>
        <dbReference type="ARBA" id="ARBA00023125"/>
    </source>
</evidence>
<sequence length="317" mass="34350">MLKLIVQLSVIDLVNMNSNITLRQLGFLVALADTLNFSRAADACFVTQPTLSAGLKELEDRLGVVLAERTKRSVLLTPTGAVIAERARALLLGAREIEALAAAAGAPDAGDLRLGAIPTIGPYLIPRALPEIRRVFPRLRLLLREEMTEPLLAGLHQGRLDLILFALPFEADGLETIELFEDGYHLAAPPGSFGPEPVRGAQLEGARLMLLERGHCLQRHALSAFPDRDIEQDESFSATSLPTLISMVSEGLGITLLPDLALDAGVLGGQEVAIAPLPDACPRKVVLAWRSTSARADLFRQLGRIFQRTRDLLHPPH</sequence>
<dbReference type="Pfam" id="PF00126">
    <property type="entry name" value="HTH_1"/>
    <property type="match status" value="1"/>
</dbReference>
<comment type="caution">
    <text evidence="7">The sequence shown here is derived from an EMBL/GenBank/DDBJ whole genome shotgun (WGS) entry which is preliminary data.</text>
</comment>
<dbReference type="GO" id="GO:0032993">
    <property type="term" value="C:protein-DNA complex"/>
    <property type="evidence" value="ECO:0007669"/>
    <property type="project" value="TreeGrafter"/>
</dbReference>
<dbReference type="FunFam" id="1.10.10.10:FF:000001">
    <property type="entry name" value="LysR family transcriptional regulator"/>
    <property type="match status" value="1"/>
</dbReference>
<dbReference type="Proteomes" id="UP000248148">
    <property type="component" value="Unassembled WGS sequence"/>
</dbReference>
<evidence type="ECO:0000256" key="3">
    <source>
        <dbReference type="ARBA" id="ARBA00023015"/>
    </source>
</evidence>
<organism evidence="7 8">
    <name type="scientific">Rhodopseudomonas faecalis</name>
    <dbReference type="NCBI Taxonomy" id="99655"/>
    <lineage>
        <taxon>Bacteria</taxon>
        <taxon>Pseudomonadati</taxon>
        <taxon>Pseudomonadota</taxon>
        <taxon>Alphaproteobacteria</taxon>
        <taxon>Hyphomicrobiales</taxon>
        <taxon>Nitrobacteraceae</taxon>
        <taxon>Rhodopseudomonas</taxon>
    </lineage>
</organism>
<keyword evidence="8" id="KW-1185">Reference proteome</keyword>
<dbReference type="InterPro" id="IPR036390">
    <property type="entry name" value="WH_DNA-bd_sf"/>
</dbReference>
<accession>A0A318TIP5</accession>
<feature type="domain" description="HTH lysR-type" evidence="6">
    <location>
        <begin position="20"/>
        <end position="77"/>
    </location>
</feature>
<reference evidence="7 8" key="1">
    <citation type="submission" date="2018-06" db="EMBL/GenBank/DDBJ databases">
        <title>Genomic Encyclopedia of Archaeal and Bacterial Type Strains, Phase II (KMG-II): from individual species to whole genera.</title>
        <authorList>
            <person name="Goeker M."/>
        </authorList>
    </citation>
    <scope>NUCLEOTIDE SEQUENCE [LARGE SCALE GENOMIC DNA]</scope>
    <source>
        <strain evidence="7 8">JCM 11668</strain>
    </source>
</reference>
<comment type="similarity">
    <text evidence="2">Belongs to the LysR transcriptional regulatory family.</text>
</comment>
<dbReference type="CDD" id="cd08411">
    <property type="entry name" value="PBP2_OxyR"/>
    <property type="match status" value="1"/>
</dbReference>
<dbReference type="PANTHER" id="PTHR30346:SF10">
    <property type="entry name" value="TRANSCRIPTIONAL REGULATOR OF OXIDATIVE STRESS OXYR"/>
    <property type="match status" value="1"/>
</dbReference>
<evidence type="ECO:0000256" key="5">
    <source>
        <dbReference type="ARBA" id="ARBA00023163"/>
    </source>
</evidence>
<dbReference type="InterPro" id="IPR036388">
    <property type="entry name" value="WH-like_DNA-bd_sf"/>
</dbReference>
<dbReference type="InterPro" id="IPR000847">
    <property type="entry name" value="LysR_HTH_N"/>
</dbReference>
<dbReference type="Pfam" id="PF03466">
    <property type="entry name" value="LysR_substrate"/>
    <property type="match status" value="1"/>
</dbReference>
<dbReference type="SUPFAM" id="SSF46785">
    <property type="entry name" value="Winged helix' DNA-binding domain"/>
    <property type="match status" value="1"/>
</dbReference>
<evidence type="ECO:0000256" key="2">
    <source>
        <dbReference type="ARBA" id="ARBA00009437"/>
    </source>
</evidence>
<dbReference type="SUPFAM" id="SSF53850">
    <property type="entry name" value="Periplasmic binding protein-like II"/>
    <property type="match status" value="1"/>
</dbReference>
<proteinExistence type="inferred from homology"/>
<protein>
    <submittedName>
        <fullName evidence="7">LysR family hydrogen peroxide-inducible transcriptional activator</fullName>
    </submittedName>
</protein>
<evidence type="ECO:0000259" key="6">
    <source>
        <dbReference type="PROSITE" id="PS50931"/>
    </source>
</evidence>
<gene>
    <name evidence="7" type="ORF">BJ122_103229</name>
</gene>
<keyword evidence="4" id="KW-0238">DNA-binding</keyword>
<evidence type="ECO:0000313" key="8">
    <source>
        <dbReference type="Proteomes" id="UP000248148"/>
    </source>
</evidence>
<dbReference type="InterPro" id="IPR005119">
    <property type="entry name" value="LysR_subst-bd"/>
</dbReference>
<dbReference type="AlphaFoldDB" id="A0A318TIP5"/>
<dbReference type="GO" id="GO:0003677">
    <property type="term" value="F:DNA binding"/>
    <property type="evidence" value="ECO:0007669"/>
    <property type="project" value="UniProtKB-KW"/>
</dbReference>
<evidence type="ECO:0000256" key="1">
    <source>
        <dbReference type="ARBA" id="ARBA00003502"/>
    </source>
</evidence>
<name>A0A318TIP5_9BRAD</name>
<keyword evidence="5" id="KW-0804">Transcription</keyword>
<comment type="function">
    <text evidence="1">NodD regulates the expression of the nodABCFE genes which encode other nodulation proteins. NodD is also a negative regulator of its own expression. Binds flavonoids as inducers.</text>
</comment>